<proteinExistence type="predicted"/>
<dbReference type="SUPFAM" id="SSF54211">
    <property type="entry name" value="Ribosomal protein S5 domain 2-like"/>
    <property type="match status" value="1"/>
</dbReference>
<dbReference type="PANTHER" id="PTHR32472:SF10">
    <property type="entry name" value="DNA REPAIR PROTEIN RADA-LIKE PROTEIN"/>
    <property type="match status" value="1"/>
</dbReference>
<dbReference type="PANTHER" id="PTHR32472">
    <property type="entry name" value="DNA REPAIR PROTEIN RADA"/>
    <property type="match status" value="1"/>
</dbReference>
<evidence type="ECO:0000313" key="2">
    <source>
        <dbReference type="Proteomes" id="UP000525078"/>
    </source>
</evidence>
<dbReference type="Gene3D" id="3.30.230.10">
    <property type="match status" value="1"/>
</dbReference>
<dbReference type="FunFam" id="3.30.230.10:FF:000053">
    <property type="entry name" value="DNA repair protein radA isogeny"/>
    <property type="match status" value="1"/>
</dbReference>
<sequence length="202" mass="21688">MILGVIISVVELEFKVLGVFEMSQLGLKAVLNPSEMFLSEEHSGSDVLADLAVAVTMDGSRSFLVEIQALCVSGSSTISRQINGINGSRADMIISVLVKQAGLMLQQNAIFLNVVSGIVLTETAGDLAIAAAICSRHVLFYFLEFPIPNNIAFIGEIGLGGELRTVPRMDKRIHTVAKLACRNLKEHAVQIKMGSNTFGDLV</sequence>
<dbReference type="Proteomes" id="UP000525078">
    <property type="component" value="Unassembled WGS sequence"/>
</dbReference>
<gene>
    <name evidence="1" type="ORF">F8388_023979</name>
</gene>
<evidence type="ECO:0000313" key="1">
    <source>
        <dbReference type="EMBL" id="KAF4362127.1"/>
    </source>
</evidence>
<name>A0A7J6EUL4_CANSA</name>
<dbReference type="GO" id="GO:0000725">
    <property type="term" value="P:recombinational repair"/>
    <property type="evidence" value="ECO:0007669"/>
    <property type="project" value="TreeGrafter"/>
</dbReference>
<comment type="caution">
    <text evidence="1">The sequence shown here is derived from an EMBL/GenBank/DDBJ whole genome shotgun (WGS) entry which is preliminary data.</text>
</comment>
<accession>A0A7J6EUL4</accession>
<dbReference type="InterPro" id="IPR014721">
    <property type="entry name" value="Ribsml_uS5_D2-typ_fold_subgr"/>
</dbReference>
<protein>
    <submittedName>
        <fullName evidence="1">Uncharacterized protein</fullName>
    </submittedName>
</protein>
<dbReference type="EMBL" id="JAATIP010000186">
    <property type="protein sequence ID" value="KAF4362127.1"/>
    <property type="molecule type" value="Genomic_DNA"/>
</dbReference>
<reference evidence="1 2" key="1">
    <citation type="journal article" date="2020" name="bioRxiv">
        <title>Sequence and annotation of 42 cannabis genomes reveals extensive copy number variation in cannabinoid synthesis and pathogen resistance genes.</title>
        <authorList>
            <person name="Mckernan K.J."/>
            <person name="Helbert Y."/>
            <person name="Kane L.T."/>
            <person name="Ebling H."/>
            <person name="Zhang L."/>
            <person name="Liu B."/>
            <person name="Eaton Z."/>
            <person name="Mclaughlin S."/>
            <person name="Kingan S."/>
            <person name="Baybayan P."/>
            <person name="Concepcion G."/>
            <person name="Jordan M."/>
            <person name="Riva A."/>
            <person name="Barbazuk W."/>
            <person name="Harkins T."/>
        </authorList>
    </citation>
    <scope>NUCLEOTIDE SEQUENCE [LARGE SCALE GENOMIC DNA]</scope>
    <source>
        <strain evidence="2">cv. Jamaican Lion 4</strain>
        <tissue evidence="1">Leaf</tissue>
    </source>
</reference>
<dbReference type="InterPro" id="IPR020568">
    <property type="entry name" value="Ribosomal_Su5_D2-typ_SF"/>
</dbReference>
<dbReference type="AlphaFoldDB" id="A0A7J6EUL4"/>
<organism evidence="1 2">
    <name type="scientific">Cannabis sativa</name>
    <name type="common">Hemp</name>
    <name type="synonym">Marijuana</name>
    <dbReference type="NCBI Taxonomy" id="3483"/>
    <lineage>
        <taxon>Eukaryota</taxon>
        <taxon>Viridiplantae</taxon>
        <taxon>Streptophyta</taxon>
        <taxon>Embryophyta</taxon>
        <taxon>Tracheophyta</taxon>
        <taxon>Spermatophyta</taxon>
        <taxon>Magnoliopsida</taxon>
        <taxon>eudicotyledons</taxon>
        <taxon>Gunneridae</taxon>
        <taxon>Pentapetalae</taxon>
        <taxon>rosids</taxon>
        <taxon>fabids</taxon>
        <taxon>Rosales</taxon>
        <taxon>Cannabaceae</taxon>
        <taxon>Cannabis</taxon>
    </lineage>
</organism>